<dbReference type="AlphaFoldDB" id="H6L1W2"/>
<accession>H6L1W2</accession>
<dbReference type="STRING" id="984262.SGRA_3466"/>
<dbReference type="Pfam" id="PF21837">
    <property type="entry name" value="DUF6896"/>
    <property type="match status" value="1"/>
</dbReference>
<protein>
    <recommendedName>
        <fullName evidence="1">DUF6896 domain-containing protein</fullName>
    </recommendedName>
</protein>
<evidence type="ECO:0000313" key="3">
    <source>
        <dbReference type="Proteomes" id="UP000007519"/>
    </source>
</evidence>
<dbReference type="KEGG" id="sgn:SGRA_3466"/>
<gene>
    <name evidence="2" type="ordered locus">SGRA_3466</name>
</gene>
<dbReference type="OrthoDB" id="709560at2"/>
<dbReference type="Proteomes" id="UP000007519">
    <property type="component" value="Chromosome"/>
</dbReference>
<sequence length="137" mass="15985">MSKKELINLIKLFEAMAPLMNRLLKETYKEDISPILAYTKHLIPRSGFIETDELSFKYQFHGRGCKFMLGDKIIDINYYGDEFTYQGFSSGGLYRFYETSSKGPILGREEFYDLFNKLKDQGFIGQKIPPLGTYYLK</sequence>
<keyword evidence="3" id="KW-1185">Reference proteome</keyword>
<dbReference type="RefSeq" id="WP_015693783.1">
    <property type="nucleotide sequence ID" value="NC_016940.1"/>
</dbReference>
<evidence type="ECO:0000313" key="2">
    <source>
        <dbReference type="EMBL" id="AFC26190.1"/>
    </source>
</evidence>
<proteinExistence type="predicted"/>
<evidence type="ECO:0000259" key="1">
    <source>
        <dbReference type="Pfam" id="PF21837"/>
    </source>
</evidence>
<organism evidence="2 3">
    <name type="scientific">Saprospira grandis (strain Lewin)</name>
    <dbReference type="NCBI Taxonomy" id="984262"/>
    <lineage>
        <taxon>Bacteria</taxon>
        <taxon>Pseudomonadati</taxon>
        <taxon>Bacteroidota</taxon>
        <taxon>Saprospiria</taxon>
        <taxon>Saprospirales</taxon>
        <taxon>Saprospiraceae</taxon>
        <taxon>Saprospira</taxon>
    </lineage>
</organism>
<dbReference type="InterPro" id="IPR054191">
    <property type="entry name" value="DUF6896"/>
</dbReference>
<name>H6L1W2_SAPGL</name>
<reference evidence="2 3" key="1">
    <citation type="journal article" date="2012" name="Stand. Genomic Sci.">
        <title>Complete genome sequencing and analysis of Saprospira grandis str. Lewin, a predatory marine bacterium.</title>
        <authorList>
            <person name="Saw J.H."/>
            <person name="Yuryev A."/>
            <person name="Kanbe M."/>
            <person name="Hou S."/>
            <person name="Young A.G."/>
            <person name="Aizawa S."/>
            <person name="Alam M."/>
        </authorList>
    </citation>
    <scope>NUCLEOTIDE SEQUENCE [LARGE SCALE GENOMIC DNA]</scope>
    <source>
        <strain evidence="2 3">Lewin</strain>
    </source>
</reference>
<dbReference type="EMBL" id="CP002831">
    <property type="protein sequence ID" value="AFC26190.1"/>
    <property type="molecule type" value="Genomic_DNA"/>
</dbReference>
<feature type="domain" description="DUF6896" evidence="1">
    <location>
        <begin position="6"/>
        <end position="135"/>
    </location>
</feature>
<dbReference type="HOGENOM" id="CLU_1863767_0_0_10"/>